<dbReference type="InterPro" id="IPR036428">
    <property type="entry name" value="PCD_sf"/>
</dbReference>
<evidence type="ECO:0000256" key="2">
    <source>
        <dbReference type="ARBA" id="ARBA00006472"/>
    </source>
</evidence>
<dbReference type="Pfam" id="PF01329">
    <property type="entry name" value="Pterin_4a"/>
    <property type="match status" value="1"/>
</dbReference>
<dbReference type="GO" id="GO:0008124">
    <property type="term" value="F:4-alpha-hydroxytetrahydrobiopterin dehydratase activity"/>
    <property type="evidence" value="ECO:0007669"/>
    <property type="project" value="UniProtKB-EC"/>
</dbReference>
<dbReference type="Proteomes" id="UP000060699">
    <property type="component" value="Chromosome"/>
</dbReference>
<dbReference type="AlphaFoldDB" id="A0A0U3CZI5"/>
<name>A0A0U3CZI5_9BURK</name>
<evidence type="ECO:0000256" key="3">
    <source>
        <dbReference type="ARBA" id="ARBA00013252"/>
    </source>
</evidence>
<protein>
    <recommendedName>
        <fullName evidence="3">4a-hydroxytetrahydrobiopterin dehydratase</fullName>
        <ecNumber evidence="3">4.2.1.96</ecNumber>
    </recommendedName>
</protein>
<organism evidence="5 6">
    <name type="scientific">Roseateles depolymerans</name>
    <dbReference type="NCBI Taxonomy" id="76731"/>
    <lineage>
        <taxon>Bacteria</taxon>
        <taxon>Pseudomonadati</taxon>
        <taxon>Pseudomonadota</taxon>
        <taxon>Betaproteobacteria</taxon>
        <taxon>Burkholderiales</taxon>
        <taxon>Sphaerotilaceae</taxon>
        <taxon>Roseateles</taxon>
    </lineage>
</organism>
<evidence type="ECO:0000313" key="5">
    <source>
        <dbReference type="EMBL" id="ALV06742.1"/>
    </source>
</evidence>
<dbReference type="InterPro" id="IPR001533">
    <property type="entry name" value="Pterin_deHydtase"/>
</dbReference>
<dbReference type="SUPFAM" id="SSF55248">
    <property type="entry name" value="PCD-like"/>
    <property type="match status" value="1"/>
</dbReference>
<dbReference type="PANTHER" id="PTHR12599:SF0">
    <property type="entry name" value="PTERIN-4-ALPHA-CARBINOLAMINE DEHYDRATASE"/>
    <property type="match status" value="1"/>
</dbReference>
<gene>
    <name evidence="5" type="ORF">RD2015_2270</name>
</gene>
<dbReference type="STRING" id="76731.RD2015_2270"/>
<reference evidence="5 6" key="1">
    <citation type="submission" date="2015-12" db="EMBL/GenBank/DDBJ databases">
        <title>Complete genome of Roseateles depolymerans KCTC 42856.</title>
        <authorList>
            <person name="Kim K.M."/>
        </authorList>
    </citation>
    <scope>NUCLEOTIDE SEQUENCE [LARGE SCALE GENOMIC DNA]</scope>
    <source>
        <strain evidence="5 6">KCTC 42856</strain>
    </source>
</reference>
<dbReference type="RefSeq" id="WP_083525547.1">
    <property type="nucleotide sequence ID" value="NZ_CP013729.1"/>
</dbReference>
<accession>A0A0U3CZI5</accession>
<keyword evidence="4" id="KW-0456">Lyase</keyword>
<evidence type="ECO:0000256" key="4">
    <source>
        <dbReference type="ARBA" id="ARBA00023239"/>
    </source>
</evidence>
<comment type="similarity">
    <text evidence="2">Belongs to the pterin-4-alpha-carbinolamine dehydratase family.</text>
</comment>
<evidence type="ECO:0000256" key="1">
    <source>
        <dbReference type="ARBA" id="ARBA00001554"/>
    </source>
</evidence>
<comment type="catalytic activity">
    <reaction evidence="1">
        <text>(4aS,6R)-4a-hydroxy-L-erythro-5,6,7,8-tetrahydrobiopterin = (6R)-L-erythro-6,7-dihydrobiopterin + H2O</text>
        <dbReference type="Rhea" id="RHEA:11920"/>
        <dbReference type="ChEBI" id="CHEBI:15377"/>
        <dbReference type="ChEBI" id="CHEBI:15642"/>
        <dbReference type="ChEBI" id="CHEBI:43120"/>
        <dbReference type="EC" id="4.2.1.96"/>
    </reaction>
</comment>
<keyword evidence="6" id="KW-1185">Reference proteome</keyword>
<sequence>MPTPARPVELSAQHLASIPEWTFKDNKLYRRIEFGSFPEAIGFMCQAAFTCERMDHHPEWLNVYKVVEVWLTSHDQGRVTERDVQLAQALDAQLQKSAIKAPEAAARTSPAPHN</sequence>
<dbReference type="OrthoDB" id="9794987at2"/>
<dbReference type="Gene3D" id="3.30.1360.20">
    <property type="entry name" value="Transcriptional coactivator/pterin dehydratase"/>
    <property type="match status" value="1"/>
</dbReference>
<dbReference type="PANTHER" id="PTHR12599">
    <property type="entry name" value="PTERIN-4-ALPHA-CARBINOLAMINE DEHYDRATASE"/>
    <property type="match status" value="1"/>
</dbReference>
<dbReference type="EC" id="4.2.1.96" evidence="3"/>
<dbReference type="EMBL" id="CP013729">
    <property type="protein sequence ID" value="ALV06742.1"/>
    <property type="molecule type" value="Genomic_DNA"/>
</dbReference>
<proteinExistence type="inferred from homology"/>
<dbReference type="GO" id="GO:0006729">
    <property type="term" value="P:tetrahydrobiopterin biosynthetic process"/>
    <property type="evidence" value="ECO:0007669"/>
    <property type="project" value="InterPro"/>
</dbReference>
<evidence type="ECO:0000313" key="6">
    <source>
        <dbReference type="Proteomes" id="UP000060699"/>
    </source>
</evidence>
<dbReference type="KEGG" id="rdp:RD2015_2270"/>